<accession>A0ABT7WHK4</accession>
<organism evidence="6 7">
    <name type="scientific">Robiginitalea aurantiaca</name>
    <dbReference type="NCBI Taxonomy" id="3056915"/>
    <lineage>
        <taxon>Bacteria</taxon>
        <taxon>Pseudomonadati</taxon>
        <taxon>Bacteroidota</taxon>
        <taxon>Flavobacteriia</taxon>
        <taxon>Flavobacteriales</taxon>
        <taxon>Flavobacteriaceae</taxon>
        <taxon>Robiginitalea</taxon>
    </lineage>
</organism>
<gene>
    <name evidence="6" type="ORF">QU605_12460</name>
</gene>
<keyword evidence="4" id="KW-0862">Zinc</keyword>
<dbReference type="EC" id="3.5.4.5" evidence="6"/>
<dbReference type="InterPro" id="IPR016192">
    <property type="entry name" value="APOBEC/CMP_deaminase_Zn-bd"/>
</dbReference>
<dbReference type="PANTHER" id="PTHR11644:SF2">
    <property type="entry name" value="CYTIDINE DEAMINASE"/>
    <property type="match status" value="1"/>
</dbReference>
<evidence type="ECO:0000313" key="6">
    <source>
        <dbReference type="EMBL" id="MDM9632289.1"/>
    </source>
</evidence>
<dbReference type="InterPro" id="IPR050202">
    <property type="entry name" value="Cyt/Deoxycyt_deaminase"/>
</dbReference>
<dbReference type="SUPFAM" id="SSF53927">
    <property type="entry name" value="Cytidine deaminase-like"/>
    <property type="match status" value="1"/>
</dbReference>
<evidence type="ECO:0000256" key="3">
    <source>
        <dbReference type="ARBA" id="ARBA00022801"/>
    </source>
</evidence>
<keyword evidence="3 6" id="KW-0378">Hydrolase</keyword>
<reference evidence="6" key="1">
    <citation type="submission" date="2023-06" db="EMBL/GenBank/DDBJ databases">
        <title>Robiginitalea aurantiacus sp. nov. and Algoriphagus sediminis sp. nov., isolated from coastal sediment.</title>
        <authorList>
            <person name="Zhou Z.Y."/>
            <person name="An J."/>
            <person name="Jia Y.W."/>
            <person name="Du Z.J."/>
        </authorList>
    </citation>
    <scope>NUCLEOTIDE SEQUENCE</scope>
    <source>
        <strain evidence="6">M39</strain>
    </source>
</reference>
<comment type="similarity">
    <text evidence="1">Belongs to the cytidine and deoxycytidylate deaminase family.</text>
</comment>
<keyword evidence="7" id="KW-1185">Reference proteome</keyword>
<dbReference type="EMBL" id="JAUDUY010000007">
    <property type="protein sequence ID" value="MDM9632289.1"/>
    <property type="molecule type" value="Genomic_DNA"/>
</dbReference>
<name>A0ABT7WHK4_9FLAO</name>
<evidence type="ECO:0000313" key="7">
    <source>
        <dbReference type="Proteomes" id="UP001174839"/>
    </source>
</evidence>
<dbReference type="Gene3D" id="3.40.140.10">
    <property type="entry name" value="Cytidine Deaminase, domain 2"/>
    <property type="match status" value="1"/>
</dbReference>
<proteinExistence type="inferred from homology"/>
<dbReference type="Proteomes" id="UP001174839">
    <property type="component" value="Unassembled WGS sequence"/>
</dbReference>
<feature type="domain" description="CMP/dCMP-type deaminase" evidence="5">
    <location>
        <begin position="21"/>
        <end position="143"/>
    </location>
</feature>
<dbReference type="InterPro" id="IPR016193">
    <property type="entry name" value="Cytidine_deaminase-like"/>
</dbReference>
<comment type="caution">
    <text evidence="6">The sequence shown here is derived from an EMBL/GenBank/DDBJ whole genome shotgun (WGS) entry which is preliminary data.</text>
</comment>
<dbReference type="PANTHER" id="PTHR11644">
    <property type="entry name" value="CYTIDINE DEAMINASE"/>
    <property type="match status" value="1"/>
</dbReference>
<dbReference type="InterPro" id="IPR002125">
    <property type="entry name" value="CMP_dCMP_dom"/>
</dbReference>
<keyword evidence="2" id="KW-0479">Metal-binding</keyword>
<protein>
    <submittedName>
        <fullName evidence="6">Cytidine deaminase</fullName>
        <ecNumber evidence="6">3.5.4.5</ecNumber>
    </submittedName>
</protein>
<evidence type="ECO:0000256" key="4">
    <source>
        <dbReference type="ARBA" id="ARBA00022833"/>
    </source>
</evidence>
<dbReference type="PROSITE" id="PS00903">
    <property type="entry name" value="CYT_DCMP_DEAMINASES_1"/>
    <property type="match status" value="1"/>
</dbReference>
<evidence type="ECO:0000256" key="2">
    <source>
        <dbReference type="ARBA" id="ARBA00022723"/>
    </source>
</evidence>
<dbReference type="PROSITE" id="PS51747">
    <property type="entry name" value="CYT_DCMP_DEAMINASES_2"/>
    <property type="match status" value="1"/>
</dbReference>
<dbReference type="NCBIfam" id="NF004064">
    <property type="entry name" value="PRK05578.1"/>
    <property type="match status" value="1"/>
</dbReference>
<dbReference type="Pfam" id="PF00383">
    <property type="entry name" value="dCMP_cyt_deam_1"/>
    <property type="match status" value="1"/>
</dbReference>
<evidence type="ECO:0000259" key="5">
    <source>
        <dbReference type="PROSITE" id="PS51747"/>
    </source>
</evidence>
<dbReference type="RefSeq" id="WP_289725655.1">
    <property type="nucleotide sequence ID" value="NZ_JAUDUY010000007.1"/>
</dbReference>
<evidence type="ECO:0000256" key="1">
    <source>
        <dbReference type="ARBA" id="ARBA00006576"/>
    </source>
</evidence>
<sequence>MEKRHFGFEVCVYKDEMELSAGDRALLARARDAASGAYAPYSGFRVGAALSLKSGEVIIGNNQENASYPSGLCAERVAVFQKGARFPDGVIGVLAVVAMSPGQGLKVPAAPCGNCRQSLLEYEVRQEKPIRILLQADHGLIYECPSVAALLPLGFDKTYLDA</sequence>
<dbReference type="GO" id="GO:0004126">
    <property type="term" value="F:cytidine deaminase activity"/>
    <property type="evidence" value="ECO:0007669"/>
    <property type="project" value="UniProtKB-EC"/>
</dbReference>
<dbReference type="CDD" id="cd01283">
    <property type="entry name" value="cytidine_deaminase"/>
    <property type="match status" value="1"/>
</dbReference>